<accession>A0A8B2NVD4</accession>
<evidence type="ECO:0000313" key="1">
    <source>
        <dbReference type="EMBL" id="RAI01123.1"/>
    </source>
</evidence>
<dbReference type="AlphaFoldDB" id="A0A8B2NVD4"/>
<name>A0A8B2NVD4_9HYPH</name>
<gene>
    <name evidence="1" type="ORF">DLJ53_18070</name>
</gene>
<sequence length="163" mass="16168">MGIQDNSAATLPILQKLRQDARAAADSAKTYSEGVNAKLAVAIAGLAKVARDGDAASLTGTLPVERVDVDAMRAHLGIDGSSLVTAALIAALISADSEAAAELADALGVDDIAAAQTADQIANLFAADANAATALVAALPVDLPEGGPAAIIEALRGALVDME</sequence>
<dbReference type="Proteomes" id="UP000249590">
    <property type="component" value="Unassembled WGS sequence"/>
</dbReference>
<dbReference type="EMBL" id="QHHQ01000003">
    <property type="protein sequence ID" value="RAI01123.1"/>
    <property type="molecule type" value="Genomic_DNA"/>
</dbReference>
<reference evidence="1 2" key="1">
    <citation type="submission" date="2018-05" db="EMBL/GenBank/DDBJ databases">
        <title>Acuticoccus sediminis sp. nov., isolated from deep-sea sediment of Indian Ocean.</title>
        <authorList>
            <person name="Liu X."/>
            <person name="Lai Q."/>
            <person name="Du Y."/>
            <person name="Sun F."/>
            <person name="Zhang X."/>
            <person name="Wang S."/>
            <person name="Shao Z."/>
        </authorList>
    </citation>
    <scope>NUCLEOTIDE SEQUENCE [LARGE SCALE GENOMIC DNA]</scope>
    <source>
        <strain evidence="1 2">PTG4-2</strain>
    </source>
</reference>
<evidence type="ECO:0000313" key="2">
    <source>
        <dbReference type="Proteomes" id="UP000249590"/>
    </source>
</evidence>
<proteinExistence type="predicted"/>
<protein>
    <submittedName>
        <fullName evidence="1">Uncharacterized protein</fullName>
    </submittedName>
</protein>
<organism evidence="1 2">
    <name type="scientific">Acuticoccus sediminis</name>
    <dbReference type="NCBI Taxonomy" id="2184697"/>
    <lineage>
        <taxon>Bacteria</taxon>
        <taxon>Pseudomonadati</taxon>
        <taxon>Pseudomonadota</taxon>
        <taxon>Alphaproteobacteria</taxon>
        <taxon>Hyphomicrobiales</taxon>
        <taxon>Amorphaceae</taxon>
        <taxon>Acuticoccus</taxon>
    </lineage>
</organism>
<keyword evidence="2" id="KW-1185">Reference proteome</keyword>
<comment type="caution">
    <text evidence="1">The sequence shown here is derived from an EMBL/GenBank/DDBJ whole genome shotgun (WGS) entry which is preliminary data.</text>
</comment>
<dbReference type="RefSeq" id="WP_111347729.1">
    <property type="nucleotide sequence ID" value="NZ_QHHQ01000003.1"/>
</dbReference>